<dbReference type="AlphaFoldDB" id="A0A7C5T0R0"/>
<keyword evidence="1" id="KW-0802">TPR repeat</keyword>
<proteinExistence type="predicted"/>
<sequence>MVSKKAIFKLLLFSVVLFIFSCSTTVAVGESPRSEGRPPGLIIASDKAIEKGKKHLRKGKCDKAIHEFNKALAKNPNNFEALYWLGVAEGMCGHYSTAYDRLMLALKYSPNKGWDARVNATIGLVLLLSDRDEDAQIYFGRARMIDPRNELVIKYSEWEREIKGKGKGKKKKFKGEEGFEVVLKWLD</sequence>
<evidence type="ECO:0000256" key="2">
    <source>
        <dbReference type="SAM" id="SignalP"/>
    </source>
</evidence>
<evidence type="ECO:0000256" key="1">
    <source>
        <dbReference type="PROSITE-ProRule" id="PRU00339"/>
    </source>
</evidence>
<dbReference type="PROSITE" id="PS50005">
    <property type="entry name" value="TPR"/>
    <property type="match status" value="1"/>
</dbReference>
<protein>
    <submittedName>
        <fullName evidence="3">Tetratricopeptide repeat protein</fullName>
    </submittedName>
</protein>
<feature type="chain" id="PRO_5027899862" evidence="2">
    <location>
        <begin position="28"/>
        <end position="187"/>
    </location>
</feature>
<keyword evidence="2" id="KW-0732">Signal</keyword>
<reference evidence="3" key="1">
    <citation type="journal article" date="2020" name="mSystems">
        <title>Genome- and Community-Level Interaction Insights into Carbon Utilization and Element Cycling Functions of Hydrothermarchaeota in Hydrothermal Sediment.</title>
        <authorList>
            <person name="Zhou Z."/>
            <person name="Liu Y."/>
            <person name="Xu W."/>
            <person name="Pan J."/>
            <person name="Luo Z.H."/>
            <person name="Li M."/>
        </authorList>
    </citation>
    <scope>NUCLEOTIDE SEQUENCE [LARGE SCALE GENOMIC DNA]</scope>
    <source>
        <strain evidence="3">SpSt-114</strain>
    </source>
</reference>
<gene>
    <name evidence="3" type="ORF">ENN04_03785</name>
</gene>
<comment type="caution">
    <text evidence="3">The sequence shown here is derived from an EMBL/GenBank/DDBJ whole genome shotgun (WGS) entry which is preliminary data.</text>
</comment>
<feature type="signal peptide" evidence="2">
    <location>
        <begin position="1"/>
        <end position="27"/>
    </location>
</feature>
<name>A0A7C5T0R0_9AQUI</name>
<dbReference type="Pfam" id="PF13414">
    <property type="entry name" value="TPR_11"/>
    <property type="match status" value="1"/>
</dbReference>
<dbReference type="EMBL" id="DSAC01000045">
    <property type="protein sequence ID" value="HHO73739.1"/>
    <property type="molecule type" value="Genomic_DNA"/>
</dbReference>
<accession>A0A7C5T0R0</accession>
<feature type="repeat" description="TPR" evidence="1">
    <location>
        <begin position="45"/>
        <end position="78"/>
    </location>
</feature>
<dbReference type="SMART" id="SM00028">
    <property type="entry name" value="TPR"/>
    <property type="match status" value="3"/>
</dbReference>
<organism evidence="3">
    <name type="scientific">Thermocrinis ruber</name>
    <dbReference type="NCBI Taxonomy" id="75906"/>
    <lineage>
        <taxon>Bacteria</taxon>
        <taxon>Pseudomonadati</taxon>
        <taxon>Aquificota</taxon>
        <taxon>Aquificia</taxon>
        <taxon>Aquificales</taxon>
        <taxon>Aquificaceae</taxon>
        <taxon>Thermocrinis</taxon>
    </lineage>
</organism>
<dbReference type="InterPro" id="IPR019734">
    <property type="entry name" value="TPR_rpt"/>
</dbReference>
<dbReference type="SUPFAM" id="SSF48452">
    <property type="entry name" value="TPR-like"/>
    <property type="match status" value="1"/>
</dbReference>
<dbReference type="InterPro" id="IPR011990">
    <property type="entry name" value="TPR-like_helical_dom_sf"/>
</dbReference>
<dbReference type="PROSITE" id="PS51257">
    <property type="entry name" value="PROKAR_LIPOPROTEIN"/>
    <property type="match status" value="1"/>
</dbReference>
<dbReference type="Gene3D" id="1.25.40.10">
    <property type="entry name" value="Tetratricopeptide repeat domain"/>
    <property type="match status" value="1"/>
</dbReference>
<evidence type="ECO:0000313" key="3">
    <source>
        <dbReference type="EMBL" id="HHO73739.1"/>
    </source>
</evidence>